<feature type="chain" id="PRO_5045403282" description="Lipoprotein" evidence="1">
    <location>
        <begin position="26"/>
        <end position="199"/>
    </location>
</feature>
<dbReference type="PROSITE" id="PS51257">
    <property type="entry name" value="PROKAR_LIPOPROTEIN"/>
    <property type="match status" value="1"/>
</dbReference>
<reference evidence="2 3" key="1">
    <citation type="submission" date="2020-02" db="EMBL/GenBank/DDBJ databases">
        <title>Acidophilic actinobacteria isolated from forest soil.</title>
        <authorList>
            <person name="Golinska P."/>
        </authorList>
    </citation>
    <scope>NUCLEOTIDE SEQUENCE [LARGE SCALE GENOMIC DNA]</scope>
    <source>
        <strain evidence="2 3">NL8</strain>
    </source>
</reference>
<protein>
    <recommendedName>
        <fullName evidence="4">Lipoprotein</fullName>
    </recommendedName>
</protein>
<dbReference type="Proteomes" id="UP000730482">
    <property type="component" value="Unassembled WGS sequence"/>
</dbReference>
<evidence type="ECO:0000256" key="1">
    <source>
        <dbReference type="SAM" id="SignalP"/>
    </source>
</evidence>
<sequence length="199" mass="20895">MAKLAWAWKPATAALLAAAALSTVAGCSSGSEASVPAGDTKPGTALPFGTMATVRISQDKGAAAEGITVLDVSKANMSDFQQLQHPEEVAGKTAYYVHYRITKTDATATTGIQAQDLILGSDPDHLLGGMNVLNFNPFDDTPNFPCEPALTEHLNNQPAGSTLDGCAIFLQDAGDTSAVKAMWVGQSVQNYEKKPIVWQ</sequence>
<comment type="caution">
    <text evidence="2">The sequence shown here is derived from an EMBL/GenBank/DDBJ whole genome shotgun (WGS) entry which is preliminary data.</text>
</comment>
<evidence type="ECO:0000313" key="3">
    <source>
        <dbReference type="Proteomes" id="UP000730482"/>
    </source>
</evidence>
<keyword evidence="3" id="KW-1185">Reference proteome</keyword>
<evidence type="ECO:0000313" key="2">
    <source>
        <dbReference type="EMBL" id="MBS2547322.1"/>
    </source>
</evidence>
<organism evidence="2 3">
    <name type="scientific">Catenulispora pinistramenti</name>
    <dbReference type="NCBI Taxonomy" id="2705254"/>
    <lineage>
        <taxon>Bacteria</taxon>
        <taxon>Bacillati</taxon>
        <taxon>Actinomycetota</taxon>
        <taxon>Actinomycetes</taxon>
        <taxon>Catenulisporales</taxon>
        <taxon>Catenulisporaceae</taxon>
        <taxon>Catenulispora</taxon>
    </lineage>
</organism>
<dbReference type="RefSeq" id="WP_212008923.1">
    <property type="nucleotide sequence ID" value="NZ_JAAFYZ010000026.1"/>
</dbReference>
<evidence type="ECO:0008006" key="4">
    <source>
        <dbReference type="Google" id="ProtNLM"/>
    </source>
</evidence>
<proteinExistence type="predicted"/>
<feature type="signal peptide" evidence="1">
    <location>
        <begin position="1"/>
        <end position="25"/>
    </location>
</feature>
<dbReference type="EMBL" id="JAAFYZ010000026">
    <property type="protein sequence ID" value="MBS2547322.1"/>
    <property type="molecule type" value="Genomic_DNA"/>
</dbReference>
<accession>A0ABS5KMS3</accession>
<gene>
    <name evidence="2" type="ORF">KGQ19_10595</name>
</gene>
<keyword evidence="1" id="KW-0732">Signal</keyword>
<name>A0ABS5KMS3_9ACTN</name>